<protein>
    <submittedName>
        <fullName evidence="1">Uncharacterized protein</fullName>
    </submittedName>
</protein>
<name>A0A916JBE8_9BACT</name>
<accession>A0A916JBE8</accession>
<dbReference type="EMBL" id="CAJRAF010000002">
    <property type="protein sequence ID" value="CAG5001877.1"/>
    <property type="molecule type" value="Genomic_DNA"/>
</dbReference>
<keyword evidence="2" id="KW-1185">Reference proteome</keyword>
<dbReference type="Proteomes" id="UP000680038">
    <property type="component" value="Unassembled WGS sequence"/>
</dbReference>
<evidence type="ECO:0000313" key="1">
    <source>
        <dbReference type="EMBL" id="CAG5001877.1"/>
    </source>
</evidence>
<organism evidence="1 2">
    <name type="scientific">Dyadobacter helix</name>
    <dbReference type="NCBI Taxonomy" id="2822344"/>
    <lineage>
        <taxon>Bacteria</taxon>
        <taxon>Pseudomonadati</taxon>
        <taxon>Bacteroidota</taxon>
        <taxon>Cytophagia</taxon>
        <taxon>Cytophagales</taxon>
        <taxon>Spirosomataceae</taxon>
        <taxon>Dyadobacter</taxon>
    </lineage>
</organism>
<proteinExistence type="predicted"/>
<comment type="caution">
    <text evidence="1">The sequence shown here is derived from an EMBL/GenBank/DDBJ whole genome shotgun (WGS) entry which is preliminary data.</text>
</comment>
<gene>
    <name evidence="1" type="ORF">DYBT9275_02759</name>
</gene>
<sequence>MNDSAPHDIWSTACECGCRVTFAENGNMTIIHEAHDECVVESWGVFEQEKLPEP</sequence>
<evidence type="ECO:0000313" key="2">
    <source>
        <dbReference type="Proteomes" id="UP000680038"/>
    </source>
</evidence>
<reference evidence="1" key="1">
    <citation type="submission" date="2021-04" db="EMBL/GenBank/DDBJ databases">
        <authorList>
            <person name="Rodrigo-Torres L."/>
            <person name="Arahal R. D."/>
            <person name="Lucena T."/>
        </authorList>
    </citation>
    <scope>NUCLEOTIDE SEQUENCE</scope>
    <source>
        <strain evidence="1">CECT 9275</strain>
    </source>
</reference>
<dbReference type="AlphaFoldDB" id="A0A916JBE8"/>